<accession>A0AAU9CTT4</accession>
<name>A0AAU9CTT4_9LACO</name>
<proteinExistence type="predicted"/>
<reference evidence="1 2" key="1">
    <citation type="journal article" date="2023" name="Microbiol. Spectr.">
        <title>Symbiosis of Carpenter Bees with Uncharacterized Lactic Acid Bacteria Showing NAD Auxotrophy.</title>
        <authorList>
            <person name="Kawasaki S."/>
            <person name="Ozawa K."/>
            <person name="Mori T."/>
            <person name="Yamamoto A."/>
            <person name="Ito M."/>
            <person name="Ohkuma M."/>
            <person name="Sakamoto M."/>
            <person name="Matsutani M."/>
        </authorList>
    </citation>
    <scope>NUCLEOTIDE SEQUENCE [LARGE SCALE GENOMIC DNA]</scope>
    <source>
        <strain evidence="1 2">KimC2</strain>
    </source>
</reference>
<dbReference type="EMBL" id="AP026801">
    <property type="protein sequence ID" value="BDR55761.1"/>
    <property type="molecule type" value="Genomic_DNA"/>
</dbReference>
<organism evidence="1 2">
    <name type="scientific">Xylocopilactobacillus apis</name>
    <dbReference type="NCBI Taxonomy" id="2932183"/>
    <lineage>
        <taxon>Bacteria</taxon>
        <taxon>Bacillati</taxon>
        <taxon>Bacillota</taxon>
        <taxon>Bacilli</taxon>
        <taxon>Lactobacillales</taxon>
        <taxon>Lactobacillaceae</taxon>
        <taxon>Xylocopilactobacillus</taxon>
    </lineage>
</organism>
<dbReference type="Proteomes" id="UP001321804">
    <property type="component" value="Chromosome"/>
</dbReference>
<dbReference type="RefSeq" id="WP_317697322.1">
    <property type="nucleotide sequence ID" value="NZ_AP026801.1"/>
</dbReference>
<evidence type="ECO:0000313" key="1">
    <source>
        <dbReference type="EMBL" id="BDR55761.1"/>
    </source>
</evidence>
<dbReference type="KEGG" id="xak:KIMC2_03230"/>
<sequence>MTLDDEIRIKISQLLDPPEMVDSWKRIADNLSDSFDWKGTKIDWSKTINHKSSQLLGNYPDWLSTIRKFIADDDINVEIKKSQKIYYINDSSLDFAVCLTLKQFNKFLAFAIENIPQHHYFFDFLNKWCLVISFEGYVDFCLSQKKISLIH</sequence>
<dbReference type="AlphaFoldDB" id="A0AAU9CTT4"/>
<evidence type="ECO:0000313" key="2">
    <source>
        <dbReference type="Proteomes" id="UP001321804"/>
    </source>
</evidence>
<gene>
    <name evidence="1" type="ORF">KIMC2_03230</name>
</gene>
<protein>
    <submittedName>
        <fullName evidence="1">Uncharacterized protein</fullName>
    </submittedName>
</protein>
<keyword evidence="2" id="KW-1185">Reference proteome</keyword>